<dbReference type="Proteomes" id="UP000503308">
    <property type="component" value="Chromosome"/>
</dbReference>
<dbReference type="EMBL" id="CP048788">
    <property type="protein sequence ID" value="QJF51978.1"/>
    <property type="molecule type" value="Genomic_DNA"/>
</dbReference>
<dbReference type="RefSeq" id="WP_169641196.1">
    <property type="nucleotide sequence ID" value="NZ_CP048788.1"/>
</dbReference>
<sequence>MKIHVTLNLGEQPRSFNLNGRLGWAFFELHKAGKRGVTPIERPAPRWSGYVHDLRGMGIAIDTEMVPHGGTYSGHHARYRLACDAAVRVLA</sequence>
<dbReference type="AlphaFoldDB" id="A0A858SVF5"/>
<evidence type="ECO:0000313" key="2">
    <source>
        <dbReference type="EMBL" id="QJF51978.1"/>
    </source>
</evidence>
<dbReference type="InterPro" id="IPR054382">
    <property type="entry name" value="wHTH_alphaproteobact"/>
</dbReference>
<evidence type="ECO:0000313" key="3">
    <source>
        <dbReference type="Proteomes" id="UP000503308"/>
    </source>
</evidence>
<proteinExistence type="predicted"/>
<evidence type="ECO:0000259" key="1">
    <source>
        <dbReference type="Pfam" id="PF22324"/>
    </source>
</evidence>
<keyword evidence="3" id="KW-1185">Reference proteome</keyword>
<organism evidence="2 3">
    <name type="scientific">Roseobacter ponti</name>
    <dbReference type="NCBI Taxonomy" id="1891787"/>
    <lineage>
        <taxon>Bacteria</taxon>
        <taxon>Pseudomonadati</taxon>
        <taxon>Pseudomonadota</taxon>
        <taxon>Alphaproteobacteria</taxon>
        <taxon>Rhodobacterales</taxon>
        <taxon>Roseobacteraceae</taxon>
        <taxon>Roseobacter</taxon>
    </lineage>
</organism>
<protein>
    <recommendedName>
        <fullName evidence="1">Winged helix domain-containing protein</fullName>
    </recommendedName>
</protein>
<reference evidence="2 3" key="1">
    <citation type="submission" date="2020-02" db="EMBL/GenBank/DDBJ databases">
        <title>Genome sequence of Roseobacter ponti.</title>
        <authorList>
            <person name="Hollensteiner J."/>
            <person name="Schneider D."/>
            <person name="Poehlein A."/>
            <person name="Daniel R."/>
        </authorList>
    </citation>
    <scope>NUCLEOTIDE SEQUENCE [LARGE SCALE GENOMIC DNA]</scope>
    <source>
        <strain evidence="2 3">DSM 106830</strain>
    </source>
</reference>
<gene>
    <name evidence="2" type="ORF">G3256_12795</name>
</gene>
<dbReference type="KEGG" id="rpon:G3256_12795"/>
<dbReference type="Pfam" id="PF22324">
    <property type="entry name" value="HTH_91"/>
    <property type="match status" value="1"/>
</dbReference>
<feature type="domain" description="Winged helix" evidence="1">
    <location>
        <begin position="16"/>
        <end position="88"/>
    </location>
</feature>
<accession>A0A858SVF5</accession>
<name>A0A858SVF5_9RHOB</name>